<evidence type="ECO:0000256" key="1">
    <source>
        <dbReference type="ARBA" id="ARBA00022679"/>
    </source>
</evidence>
<organism evidence="2 3">
    <name type="scientific">Oryzomonas rubra</name>
    <dbReference type="NCBI Taxonomy" id="2509454"/>
    <lineage>
        <taxon>Bacteria</taxon>
        <taxon>Pseudomonadati</taxon>
        <taxon>Thermodesulfobacteriota</taxon>
        <taxon>Desulfuromonadia</taxon>
        <taxon>Geobacterales</taxon>
        <taxon>Geobacteraceae</taxon>
        <taxon>Oryzomonas</taxon>
    </lineage>
</organism>
<evidence type="ECO:0000313" key="2">
    <source>
        <dbReference type="EMBL" id="KAA0889861.1"/>
    </source>
</evidence>
<sequence>MDVSFKGIARLVSFVDKIESETYPEAPSCIHSEITAKVLETLLPTYQISEDARILDIGCGQGPALDIFRTKGYLSAIGITLNNEDVRVCREAGHDVHKMDQSFLDFGDESFDFVWARHVIEHSIFPYFTLTEFARVLAKGGMLYLEVPAPETACHHETNPNHYSVFGHGSWTSLLDRCGFIVRDTVRFAFTTPMGPDEYWGFICKKP</sequence>
<dbReference type="RefSeq" id="WP_149308507.1">
    <property type="nucleotide sequence ID" value="NZ_SRSD01000008.1"/>
</dbReference>
<keyword evidence="3" id="KW-1185">Reference proteome</keyword>
<evidence type="ECO:0000313" key="3">
    <source>
        <dbReference type="Proteomes" id="UP000324298"/>
    </source>
</evidence>
<accession>A0A5A9XDZ4</accession>
<dbReference type="GO" id="GO:0032259">
    <property type="term" value="P:methylation"/>
    <property type="evidence" value="ECO:0007669"/>
    <property type="project" value="UniProtKB-KW"/>
</dbReference>
<keyword evidence="2" id="KW-0489">Methyltransferase</keyword>
<reference evidence="2 3" key="1">
    <citation type="submission" date="2019-04" db="EMBL/GenBank/DDBJ databases">
        <title>Geobacter ruber sp. nov., ferric-reducing bacteria isolated from paddy soil.</title>
        <authorList>
            <person name="Xu Z."/>
            <person name="Masuda Y."/>
            <person name="Itoh H."/>
            <person name="Senoo K."/>
        </authorList>
    </citation>
    <scope>NUCLEOTIDE SEQUENCE [LARGE SCALE GENOMIC DNA]</scope>
    <source>
        <strain evidence="2 3">Red88</strain>
    </source>
</reference>
<dbReference type="Gene3D" id="3.40.50.150">
    <property type="entry name" value="Vaccinia Virus protein VP39"/>
    <property type="match status" value="1"/>
</dbReference>
<dbReference type="PANTHER" id="PTHR43861">
    <property type="entry name" value="TRANS-ACONITATE 2-METHYLTRANSFERASE-RELATED"/>
    <property type="match status" value="1"/>
</dbReference>
<dbReference type="InterPro" id="IPR029063">
    <property type="entry name" value="SAM-dependent_MTases_sf"/>
</dbReference>
<proteinExistence type="predicted"/>
<dbReference type="Pfam" id="PF13489">
    <property type="entry name" value="Methyltransf_23"/>
    <property type="match status" value="1"/>
</dbReference>
<dbReference type="PANTHER" id="PTHR43861:SF3">
    <property type="entry name" value="PUTATIVE (AFU_ORTHOLOGUE AFUA_2G14390)-RELATED"/>
    <property type="match status" value="1"/>
</dbReference>
<dbReference type="CDD" id="cd02440">
    <property type="entry name" value="AdoMet_MTases"/>
    <property type="match status" value="1"/>
</dbReference>
<dbReference type="SUPFAM" id="SSF53335">
    <property type="entry name" value="S-adenosyl-L-methionine-dependent methyltransferases"/>
    <property type="match status" value="1"/>
</dbReference>
<dbReference type="OrthoDB" id="5395564at2"/>
<gene>
    <name evidence="2" type="ORF">ET418_13920</name>
</gene>
<dbReference type="AlphaFoldDB" id="A0A5A9XDZ4"/>
<name>A0A5A9XDZ4_9BACT</name>
<dbReference type="GO" id="GO:0008168">
    <property type="term" value="F:methyltransferase activity"/>
    <property type="evidence" value="ECO:0007669"/>
    <property type="project" value="UniProtKB-KW"/>
</dbReference>
<keyword evidence="1 2" id="KW-0808">Transferase</keyword>
<comment type="caution">
    <text evidence="2">The sequence shown here is derived from an EMBL/GenBank/DDBJ whole genome shotgun (WGS) entry which is preliminary data.</text>
</comment>
<protein>
    <submittedName>
        <fullName evidence="2">Class I SAM-dependent methyltransferase</fullName>
    </submittedName>
</protein>
<dbReference type="EMBL" id="SRSD01000008">
    <property type="protein sequence ID" value="KAA0889861.1"/>
    <property type="molecule type" value="Genomic_DNA"/>
</dbReference>
<dbReference type="Proteomes" id="UP000324298">
    <property type="component" value="Unassembled WGS sequence"/>
</dbReference>